<gene>
    <name evidence="2" type="ORF">R5W23_000750</name>
</gene>
<feature type="transmembrane region" description="Helical" evidence="1">
    <location>
        <begin position="53"/>
        <end position="76"/>
    </location>
</feature>
<reference evidence="3" key="1">
    <citation type="journal article" date="2023" name="Mar. Drugs">
        <title>Gemmata algarum, a Novel Planctomycete Isolated from an Algal Mat, Displays Antimicrobial Activity.</title>
        <authorList>
            <person name="Kumar G."/>
            <person name="Kallscheuer N."/>
            <person name="Kashif M."/>
            <person name="Ahamad S."/>
            <person name="Jagadeeshwari U."/>
            <person name="Pannikurungottu S."/>
            <person name="Haufschild T."/>
            <person name="Kabuu M."/>
            <person name="Sasikala C."/>
            <person name="Jogler C."/>
            <person name="Ramana C."/>
        </authorList>
    </citation>
    <scope>NUCLEOTIDE SEQUENCE [LARGE SCALE GENOMIC DNA]</scope>
    <source>
        <strain evidence="3">JC673</strain>
    </source>
</reference>
<dbReference type="Proteomes" id="UP001272242">
    <property type="component" value="Unassembled WGS sequence"/>
</dbReference>
<organism evidence="2 3">
    <name type="scientific">Gemmata algarum</name>
    <dbReference type="NCBI Taxonomy" id="2975278"/>
    <lineage>
        <taxon>Bacteria</taxon>
        <taxon>Pseudomonadati</taxon>
        <taxon>Planctomycetota</taxon>
        <taxon>Planctomycetia</taxon>
        <taxon>Gemmatales</taxon>
        <taxon>Gemmataceae</taxon>
        <taxon>Gemmata</taxon>
    </lineage>
</organism>
<protein>
    <submittedName>
        <fullName evidence="2">Uncharacterized protein</fullName>
    </submittedName>
</protein>
<evidence type="ECO:0000313" key="2">
    <source>
        <dbReference type="EMBL" id="MDY3558030.1"/>
    </source>
</evidence>
<keyword evidence="3" id="KW-1185">Reference proteome</keyword>
<dbReference type="EMBL" id="JAXBLV010000013">
    <property type="protein sequence ID" value="MDY3558030.1"/>
    <property type="molecule type" value="Genomic_DNA"/>
</dbReference>
<accession>A0ABU5EUB0</accession>
<proteinExistence type="predicted"/>
<name>A0ABU5EUB0_9BACT</name>
<sequence>MDSILGLIRLIRLLYQFGQGSQKFVAAASGAINQADPSHAAALRRSYRQILRVTLGTFLFGCLGVPILAGCVAAWAHGTTVTDAALRALFGTMLSLLPALLYLFTGLALGCLLAPRSFLTSPAGAKWMELIGTRNISGARVICGAVVGCGAAAMGVIGTIIIVFMARMDT</sequence>
<evidence type="ECO:0000256" key="1">
    <source>
        <dbReference type="SAM" id="Phobius"/>
    </source>
</evidence>
<feature type="transmembrane region" description="Helical" evidence="1">
    <location>
        <begin position="96"/>
        <end position="119"/>
    </location>
</feature>
<keyword evidence="1" id="KW-0812">Transmembrane</keyword>
<evidence type="ECO:0000313" key="3">
    <source>
        <dbReference type="Proteomes" id="UP001272242"/>
    </source>
</evidence>
<dbReference type="RefSeq" id="WP_320685007.1">
    <property type="nucleotide sequence ID" value="NZ_JAXBLV010000013.1"/>
</dbReference>
<comment type="caution">
    <text evidence="2">The sequence shown here is derived from an EMBL/GenBank/DDBJ whole genome shotgun (WGS) entry which is preliminary data.</text>
</comment>
<keyword evidence="1" id="KW-1133">Transmembrane helix</keyword>
<feature type="transmembrane region" description="Helical" evidence="1">
    <location>
        <begin position="139"/>
        <end position="166"/>
    </location>
</feature>
<keyword evidence="1" id="KW-0472">Membrane</keyword>